<accession>A0A2S6FW82</accession>
<dbReference type="OrthoDB" id="9794935at2"/>
<dbReference type="SUPFAM" id="SSF50475">
    <property type="entry name" value="FMN-binding split barrel"/>
    <property type="match status" value="1"/>
</dbReference>
<sequence length="91" mass="10676">MAYVIHYKKIYLINLGGLIFRELRNSKRQLHDHHLERILNEEEKKVALMSFIDKYSPEFNKEGSEYINRAVSKTNIVKITIDKATAKGNLK</sequence>
<name>A0A2S6FW82_9CLOT</name>
<reference evidence="1 2" key="1">
    <citation type="submission" date="2018-02" db="EMBL/GenBank/DDBJ databases">
        <title>Genomic Encyclopedia of Archaeal and Bacterial Type Strains, Phase II (KMG-II): from individual species to whole genera.</title>
        <authorList>
            <person name="Goeker M."/>
        </authorList>
    </citation>
    <scope>NUCLEOTIDE SEQUENCE [LARGE SCALE GENOMIC DNA]</scope>
    <source>
        <strain evidence="1 2">DSM 15099</strain>
    </source>
</reference>
<gene>
    <name evidence="1" type="ORF">BD821_11318</name>
</gene>
<dbReference type="RefSeq" id="WP_104410251.1">
    <property type="nucleotide sequence ID" value="NZ_PTIS01000013.1"/>
</dbReference>
<protein>
    <submittedName>
        <fullName evidence="1">Uncharacterized protein</fullName>
    </submittedName>
</protein>
<comment type="caution">
    <text evidence="1">The sequence shown here is derived from an EMBL/GenBank/DDBJ whole genome shotgun (WGS) entry which is preliminary data.</text>
</comment>
<dbReference type="InterPro" id="IPR012349">
    <property type="entry name" value="Split_barrel_FMN-bd"/>
</dbReference>
<proteinExistence type="predicted"/>
<organism evidence="1 2">
    <name type="scientific">Clostridium algidicarnis DSM 15099</name>
    <dbReference type="NCBI Taxonomy" id="1121295"/>
    <lineage>
        <taxon>Bacteria</taxon>
        <taxon>Bacillati</taxon>
        <taxon>Bacillota</taxon>
        <taxon>Clostridia</taxon>
        <taxon>Eubacteriales</taxon>
        <taxon>Clostridiaceae</taxon>
        <taxon>Clostridium</taxon>
    </lineage>
</organism>
<dbReference type="EMBL" id="PTIS01000013">
    <property type="protein sequence ID" value="PPK47798.1"/>
    <property type="molecule type" value="Genomic_DNA"/>
</dbReference>
<dbReference type="AlphaFoldDB" id="A0A2S6FW82"/>
<evidence type="ECO:0000313" key="1">
    <source>
        <dbReference type="EMBL" id="PPK47798.1"/>
    </source>
</evidence>
<dbReference type="Gene3D" id="2.30.110.10">
    <property type="entry name" value="Electron Transport, Fmn-binding Protein, Chain A"/>
    <property type="match status" value="1"/>
</dbReference>
<dbReference type="Proteomes" id="UP000239863">
    <property type="component" value="Unassembled WGS sequence"/>
</dbReference>
<evidence type="ECO:0000313" key="2">
    <source>
        <dbReference type="Proteomes" id="UP000239863"/>
    </source>
</evidence>